<keyword evidence="2" id="KW-1185">Reference proteome</keyword>
<protein>
    <submittedName>
        <fullName evidence="1">Uncharacterized protein</fullName>
    </submittedName>
</protein>
<dbReference type="EMBL" id="ANNX02000047">
    <property type="protein sequence ID" value="KYC37373.1"/>
    <property type="molecule type" value="Genomic_DNA"/>
</dbReference>
<accession>A0A139WY92</accession>
<dbReference type="Proteomes" id="UP000076925">
    <property type="component" value="Unassembled WGS sequence"/>
</dbReference>
<reference evidence="1 2" key="1">
    <citation type="journal article" date="2013" name="Genome Biol. Evol.">
        <title>Genomes of Stigonematalean cyanobacteria (subsection V) and the evolution of oxygenic photosynthesis from prokaryotes to plastids.</title>
        <authorList>
            <person name="Dagan T."/>
            <person name="Roettger M."/>
            <person name="Stucken K."/>
            <person name="Landan G."/>
            <person name="Koch R."/>
            <person name="Major P."/>
            <person name="Gould S.B."/>
            <person name="Goremykin V.V."/>
            <person name="Rippka R."/>
            <person name="Tandeau de Marsac N."/>
            <person name="Gugger M."/>
            <person name="Lockhart P.J."/>
            <person name="Allen J.F."/>
            <person name="Brune I."/>
            <person name="Maus I."/>
            <person name="Puhler A."/>
            <person name="Martin W.F."/>
        </authorList>
    </citation>
    <scope>NUCLEOTIDE SEQUENCE [LARGE SCALE GENOMIC DNA]</scope>
    <source>
        <strain evidence="1 2">PCC 7110</strain>
    </source>
</reference>
<dbReference type="RefSeq" id="WP_017747418.1">
    <property type="nucleotide sequence ID" value="NZ_KQ976354.1"/>
</dbReference>
<evidence type="ECO:0000313" key="1">
    <source>
        <dbReference type="EMBL" id="KYC37373.1"/>
    </source>
</evidence>
<dbReference type="STRING" id="128403.WA1_48090"/>
<gene>
    <name evidence="1" type="ORF">WA1_48090</name>
</gene>
<sequence length="98" mass="11225">MLTTETLTEDQWKTVYAMAQMLSNEQTDVNEVGKIIAYLRAYGHVENAGKNFFQYLSILVRNGRTVGHSGKTPEYYQSIEKACKQDLLKYQNDIPAML</sequence>
<dbReference type="AlphaFoldDB" id="A0A139WY92"/>
<name>A0A139WY92_9CYAN</name>
<organism evidence="1 2">
    <name type="scientific">Scytonema hofmannii PCC 7110</name>
    <dbReference type="NCBI Taxonomy" id="128403"/>
    <lineage>
        <taxon>Bacteria</taxon>
        <taxon>Bacillati</taxon>
        <taxon>Cyanobacteriota</taxon>
        <taxon>Cyanophyceae</taxon>
        <taxon>Nostocales</taxon>
        <taxon>Scytonemataceae</taxon>
        <taxon>Scytonema</taxon>
    </lineage>
</organism>
<comment type="caution">
    <text evidence="1">The sequence shown here is derived from an EMBL/GenBank/DDBJ whole genome shotgun (WGS) entry which is preliminary data.</text>
</comment>
<proteinExistence type="predicted"/>
<evidence type="ECO:0000313" key="2">
    <source>
        <dbReference type="Proteomes" id="UP000076925"/>
    </source>
</evidence>